<dbReference type="Proteomes" id="UP000266441">
    <property type="component" value="Unassembled WGS sequence"/>
</dbReference>
<evidence type="ECO:0008006" key="3">
    <source>
        <dbReference type="Google" id="ProtNLM"/>
    </source>
</evidence>
<proteinExistence type="predicted"/>
<evidence type="ECO:0000313" key="2">
    <source>
        <dbReference type="Proteomes" id="UP000266441"/>
    </source>
</evidence>
<name>A0A399D4U7_9BACT</name>
<reference evidence="1 2" key="1">
    <citation type="journal article" date="2015" name="Int. J. Syst. Evol. Microbiol.">
        <title>Mariniphaga sediminis sp. nov., isolated from coastal sediment.</title>
        <authorList>
            <person name="Wang F.Q."/>
            <person name="Shen Q.Y."/>
            <person name="Chen G.J."/>
            <person name="Du Z.J."/>
        </authorList>
    </citation>
    <scope>NUCLEOTIDE SEQUENCE [LARGE SCALE GENOMIC DNA]</scope>
    <source>
        <strain evidence="1 2">SY21</strain>
    </source>
</reference>
<protein>
    <recommendedName>
        <fullName evidence="3">DUF1080 domain-containing protein</fullName>
    </recommendedName>
</protein>
<evidence type="ECO:0000313" key="1">
    <source>
        <dbReference type="EMBL" id="RIH66935.1"/>
    </source>
</evidence>
<sequence length="238" mass="27351">MLGLLVVLFCRCQYETNRKGENMSKTSNMNVIKLMKKQILLDSSPVLYDKKVTPEEFAKNWTVHHSEWKVEGDWLVGENRGNWPGMAIPKQDFPGNVLVEFEAQTILPSSHDINVMWNGEWLAETDQRGIAYVAGLQGWWTGKVGIEKSNDYKFMVGTPLFDFVPGKVYKIQAGSIDGHCFILANGRLLLEAMDPEPIDTEKYTKVGFEAYCSKIKIRNIIIRQIHWEPVEMKYEPEF</sequence>
<comment type="caution">
    <text evidence="1">The sequence shown here is derived from an EMBL/GenBank/DDBJ whole genome shotgun (WGS) entry which is preliminary data.</text>
</comment>
<accession>A0A399D4U7</accession>
<keyword evidence="2" id="KW-1185">Reference proteome</keyword>
<gene>
    <name evidence="1" type="ORF">D1164_00440</name>
</gene>
<organism evidence="1 2">
    <name type="scientific">Mariniphaga sediminis</name>
    <dbReference type="NCBI Taxonomy" id="1628158"/>
    <lineage>
        <taxon>Bacteria</taxon>
        <taxon>Pseudomonadati</taxon>
        <taxon>Bacteroidota</taxon>
        <taxon>Bacteroidia</taxon>
        <taxon>Marinilabiliales</taxon>
        <taxon>Prolixibacteraceae</taxon>
        <taxon>Mariniphaga</taxon>
    </lineage>
</organism>
<dbReference type="Gene3D" id="2.60.120.560">
    <property type="entry name" value="Exo-inulinase, domain 1"/>
    <property type="match status" value="1"/>
</dbReference>
<dbReference type="EMBL" id="QWET01000001">
    <property type="protein sequence ID" value="RIH66935.1"/>
    <property type="molecule type" value="Genomic_DNA"/>
</dbReference>
<dbReference type="AlphaFoldDB" id="A0A399D4U7"/>